<protein>
    <submittedName>
        <fullName evidence="3">Prolyl-tRNA synthetase associated domain-containing protein</fullName>
    </submittedName>
</protein>
<gene>
    <name evidence="3" type="ORF">CRM94_26960</name>
</gene>
<keyword evidence="3" id="KW-0030">Aminoacyl-tRNA synthetase</keyword>
<dbReference type="PANTHER" id="PTHR31423:SF3">
    <property type="entry name" value="PROLYL-TRNA SYNTHETASE ASSOCIATED DOMAIN-CONTAINING PROTEIN 1-RELATED"/>
    <property type="match status" value="1"/>
</dbReference>
<name>A0A0M2Q870_BURGA</name>
<dbReference type="FunFam" id="3.90.960.10:FF:000005">
    <property type="entry name" value="Putative prolyl-tRNA synthetase"/>
    <property type="match status" value="1"/>
</dbReference>
<evidence type="ECO:0000313" key="3">
    <source>
        <dbReference type="EMBL" id="PEH38070.1"/>
    </source>
</evidence>
<accession>A0A0M2Q870</accession>
<comment type="caution">
    <text evidence="3">The sequence shown here is derived from an EMBL/GenBank/DDBJ whole genome shotgun (WGS) entry which is preliminary data.</text>
</comment>
<dbReference type="InterPro" id="IPR040285">
    <property type="entry name" value="ProX/PRXD1"/>
</dbReference>
<dbReference type="SUPFAM" id="SSF55826">
    <property type="entry name" value="YbaK/ProRS associated domain"/>
    <property type="match status" value="1"/>
</dbReference>
<dbReference type="PANTHER" id="PTHR31423">
    <property type="entry name" value="YBAK DOMAIN-CONTAINING PROTEIN"/>
    <property type="match status" value="1"/>
</dbReference>
<keyword evidence="3" id="KW-0436">Ligase</keyword>
<evidence type="ECO:0000313" key="4">
    <source>
        <dbReference type="Proteomes" id="UP000220629"/>
    </source>
</evidence>
<sequence>MKGKDEVLALLAQAGIAFDCEHHEPVFNMMESDTLVLSLQGARCKNLLLKDKGGRFFLVMTTGGKSLDLAEAAVALGSKRLSFASAENLQALLGVVPGSVSPLALVNDPAGQVRLVIDAELAGEAVFLLHPLDNSATVALSRANLEAFLRSIDHAPAWLALKARAAA</sequence>
<dbReference type="GO" id="GO:0002161">
    <property type="term" value="F:aminoacyl-tRNA deacylase activity"/>
    <property type="evidence" value="ECO:0007669"/>
    <property type="project" value="InterPro"/>
</dbReference>
<dbReference type="InterPro" id="IPR036754">
    <property type="entry name" value="YbaK/aa-tRNA-synt-asso_dom_sf"/>
</dbReference>
<dbReference type="AlphaFoldDB" id="A0A0M2Q870"/>
<evidence type="ECO:0000256" key="1">
    <source>
        <dbReference type="ARBA" id="ARBA00010201"/>
    </source>
</evidence>
<dbReference type="InterPro" id="IPR007214">
    <property type="entry name" value="YbaK/aa-tRNA-synth-assoc-dom"/>
</dbReference>
<organism evidence="3 4">
    <name type="scientific">Burkholderia gladioli</name>
    <name type="common">Pseudomonas marginata</name>
    <name type="synonym">Phytomonas marginata</name>
    <dbReference type="NCBI Taxonomy" id="28095"/>
    <lineage>
        <taxon>Bacteria</taxon>
        <taxon>Pseudomonadati</taxon>
        <taxon>Pseudomonadota</taxon>
        <taxon>Betaproteobacteria</taxon>
        <taxon>Burkholderiales</taxon>
        <taxon>Burkholderiaceae</taxon>
        <taxon>Burkholderia</taxon>
    </lineage>
</organism>
<dbReference type="EMBL" id="PDDY01000004">
    <property type="protein sequence ID" value="PEH38070.1"/>
    <property type="molecule type" value="Genomic_DNA"/>
</dbReference>
<dbReference type="Gene3D" id="3.90.960.10">
    <property type="entry name" value="YbaK/aminoacyl-tRNA synthetase-associated domain"/>
    <property type="match status" value="1"/>
</dbReference>
<reference evidence="4" key="1">
    <citation type="submission" date="2017-09" db="EMBL/GenBank/DDBJ databases">
        <title>FDA dAtabase for Regulatory Grade micrObial Sequences (FDA-ARGOS): Supporting development and validation of Infectious Disease Dx tests.</title>
        <authorList>
            <person name="Minogue T."/>
            <person name="Wolcott M."/>
            <person name="Wasieloski L."/>
            <person name="Aguilar W."/>
            <person name="Moore D."/>
            <person name="Tallon L."/>
            <person name="Sadzewicz L."/>
            <person name="Ott S."/>
            <person name="Zhao X."/>
            <person name="Nagaraj S."/>
            <person name="Vavikolanu K."/>
            <person name="Aluvathingal J."/>
            <person name="Nadendla S."/>
            <person name="Sichtig H."/>
        </authorList>
    </citation>
    <scope>NUCLEOTIDE SEQUENCE [LARGE SCALE GENOMIC DNA]</scope>
    <source>
        <strain evidence="4">FDAARGOS_390</strain>
    </source>
</reference>
<comment type="similarity">
    <text evidence="1">Belongs to the PRORSD1 family.</text>
</comment>
<evidence type="ECO:0000259" key="2">
    <source>
        <dbReference type="Pfam" id="PF04073"/>
    </source>
</evidence>
<proteinExistence type="inferred from homology"/>
<feature type="domain" description="YbaK/aminoacyl-tRNA synthetase-associated" evidence="2">
    <location>
        <begin position="39"/>
        <end position="146"/>
    </location>
</feature>
<dbReference type="Pfam" id="PF04073">
    <property type="entry name" value="tRNA_edit"/>
    <property type="match status" value="1"/>
</dbReference>
<dbReference type="Proteomes" id="UP000220629">
    <property type="component" value="Unassembled WGS sequence"/>
</dbReference>
<dbReference type="RefSeq" id="WP_046579829.1">
    <property type="nucleotide sequence ID" value="NZ_CADEQB010000003.1"/>
</dbReference>
<dbReference type="GO" id="GO:0004812">
    <property type="term" value="F:aminoacyl-tRNA ligase activity"/>
    <property type="evidence" value="ECO:0007669"/>
    <property type="project" value="UniProtKB-KW"/>
</dbReference>
<dbReference type="CDD" id="cd04335">
    <property type="entry name" value="PrdX_deacylase"/>
    <property type="match status" value="1"/>
</dbReference>